<accession>W6MAG5</accession>
<gene>
    <name evidence="2" type="ORF">BN873_p60012</name>
</gene>
<proteinExistence type="predicted"/>
<sequence length="93" mass="10062">MVPINGYLVQSVKFVSLLNHSLIGLMKKRVINDPAASCGVLGYQRTQQAAGNGPVEIQKASKVRSSSGLLVHVFGRLAAAMFMLVFPEIFRST</sequence>
<reference evidence="2" key="1">
    <citation type="submission" date="2013-07" db="EMBL/GenBank/DDBJ databases">
        <authorList>
            <person name="McIlroy S."/>
        </authorList>
    </citation>
    <scope>NUCLEOTIDE SEQUENCE [LARGE SCALE GENOMIC DNA]</scope>
    <source>
        <strain evidence="2">Run_A_D11</strain>
    </source>
</reference>
<dbReference type="AlphaFoldDB" id="W6MAG5"/>
<keyword evidence="1" id="KW-0812">Transmembrane</keyword>
<organism evidence="2 3">
    <name type="scientific">Candidatus Competibacter denitrificans Run_A_D11</name>
    <dbReference type="NCBI Taxonomy" id="1400863"/>
    <lineage>
        <taxon>Bacteria</taxon>
        <taxon>Pseudomonadati</taxon>
        <taxon>Pseudomonadota</taxon>
        <taxon>Gammaproteobacteria</taxon>
        <taxon>Candidatus Competibacteraceae</taxon>
        <taxon>Candidatus Competibacter</taxon>
    </lineage>
</organism>
<reference evidence="2" key="2">
    <citation type="submission" date="2014-03" db="EMBL/GenBank/DDBJ databases">
        <title>Candidatus Competibacter-lineage genomes retrieved from metagenomes reveal functional metabolic diversity.</title>
        <authorList>
            <person name="McIlroy S.J."/>
            <person name="Albertsen M."/>
            <person name="Andresen E.K."/>
            <person name="Saunders A.M."/>
            <person name="Kristiansen R."/>
            <person name="Stokholm-Bjerregaard M."/>
            <person name="Nielsen K.L."/>
            <person name="Nielsen P.H."/>
        </authorList>
    </citation>
    <scope>NUCLEOTIDE SEQUENCE</scope>
    <source>
        <strain evidence="2">Run_A_D11</strain>
    </source>
</reference>
<dbReference type="Proteomes" id="UP000035760">
    <property type="component" value="Unassembled WGS sequence"/>
</dbReference>
<keyword evidence="1" id="KW-1133">Transmembrane helix</keyword>
<comment type="caution">
    <text evidence="2">The sequence shown here is derived from an EMBL/GenBank/DDBJ whole genome shotgun (WGS) entry which is preliminary data.</text>
</comment>
<dbReference type="EMBL" id="CBTJ020000118">
    <property type="protein sequence ID" value="CDI04752.1"/>
    <property type="molecule type" value="Genomic_DNA"/>
</dbReference>
<evidence type="ECO:0000256" key="1">
    <source>
        <dbReference type="SAM" id="Phobius"/>
    </source>
</evidence>
<protein>
    <submittedName>
        <fullName evidence="2">Uncharacterized protein</fullName>
    </submittedName>
</protein>
<evidence type="ECO:0000313" key="3">
    <source>
        <dbReference type="Proteomes" id="UP000035760"/>
    </source>
</evidence>
<keyword evidence="1" id="KW-0472">Membrane</keyword>
<keyword evidence="3" id="KW-1185">Reference proteome</keyword>
<evidence type="ECO:0000313" key="2">
    <source>
        <dbReference type="EMBL" id="CDI04752.1"/>
    </source>
</evidence>
<feature type="transmembrane region" description="Helical" evidence="1">
    <location>
        <begin position="69"/>
        <end position="90"/>
    </location>
</feature>
<name>W6MAG5_9GAMM</name>